<dbReference type="SMART" id="SM00534">
    <property type="entry name" value="MUTSac"/>
    <property type="match status" value="1"/>
</dbReference>
<dbReference type="RefSeq" id="WP_264281526.1">
    <property type="nucleotide sequence ID" value="NZ_CP107006.1"/>
</dbReference>
<accession>A0ABY6J1D2</accession>
<dbReference type="SUPFAM" id="SSF52540">
    <property type="entry name" value="P-loop containing nucleoside triphosphate hydrolases"/>
    <property type="match status" value="1"/>
</dbReference>
<reference evidence="5" key="1">
    <citation type="submission" date="2022-10" db="EMBL/GenBank/DDBJ databases">
        <title>Chitinophaga sp. nov., isolated from soil.</title>
        <authorList>
            <person name="Jeon C.O."/>
        </authorList>
    </citation>
    <scope>NUCLEOTIDE SEQUENCE</scope>
    <source>
        <strain evidence="5">R8</strain>
    </source>
</reference>
<evidence type="ECO:0000313" key="5">
    <source>
        <dbReference type="EMBL" id="UYQ93455.1"/>
    </source>
</evidence>
<gene>
    <name evidence="5" type="ORF">MKQ68_25655</name>
</gene>
<name>A0ABY6J1D2_9BACT</name>
<dbReference type="InterPro" id="IPR036187">
    <property type="entry name" value="DNA_mismatch_repair_MutS_sf"/>
</dbReference>
<dbReference type="InterPro" id="IPR000432">
    <property type="entry name" value="DNA_mismatch_repair_MutS_C"/>
</dbReference>
<protein>
    <recommendedName>
        <fullName evidence="4">DNA mismatch repair proteins mutS family domain-containing protein</fullName>
    </recommendedName>
</protein>
<proteinExistence type="predicted"/>
<feature type="domain" description="DNA mismatch repair proteins mutS family" evidence="4">
    <location>
        <begin position="251"/>
        <end position="432"/>
    </location>
</feature>
<evidence type="ECO:0000256" key="1">
    <source>
        <dbReference type="ARBA" id="ARBA00022741"/>
    </source>
</evidence>
<keyword evidence="3" id="KW-0238">DNA-binding</keyword>
<keyword evidence="6" id="KW-1185">Reference proteome</keyword>
<dbReference type="InterPro" id="IPR027417">
    <property type="entry name" value="P-loop_NTPase"/>
</dbReference>
<dbReference type="PANTHER" id="PTHR11361">
    <property type="entry name" value="DNA MISMATCH REPAIR PROTEIN MUTS FAMILY MEMBER"/>
    <property type="match status" value="1"/>
</dbReference>
<dbReference type="EMBL" id="CP107006">
    <property type="protein sequence ID" value="UYQ93455.1"/>
    <property type="molecule type" value="Genomic_DNA"/>
</dbReference>
<evidence type="ECO:0000256" key="2">
    <source>
        <dbReference type="ARBA" id="ARBA00022840"/>
    </source>
</evidence>
<dbReference type="PANTHER" id="PTHR11361:SF99">
    <property type="entry name" value="DNA MISMATCH REPAIR PROTEIN"/>
    <property type="match status" value="1"/>
</dbReference>
<sequence length="432" mass="49251">MLDLQSLGDLGIFDQLHPDRALFKLIDHTRTDNGMERLKQRLKEPISDRDKLLQTQAAIRYIQERIDKFNLPLSNDDVYYLEKYLESSVVPVDVSNKVKRTMQIMSRQLTDKSNYYYIVGAAKRAIYFLYGMQQFVEGVQSEEVPPVLKVLLDSMAATIGEFDLHQLKLDDEISETELFVFDHALRATHKPKAAAFLETLYELDALYSLAKFSQRYHLSFPEITADECRLKGLYHLQVRKPVPNDIDFSEAHCLFLTGANMTGKSTLIRAICLAVYFAHLGIGVPASEAKIPLFADIVIAINKTDDLQRGYSHFMSEIKRVKLAVEKVNAGRKVFAVFDELFSGTNTEDAAACLSIVLNGMAKRHNGYFIFTSHLAAILDELPQMTHVQRRYLEVLHEGEDVVCTYRLKEGVARDRIGLYTLRKEGLEELLK</sequence>
<dbReference type="Proteomes" id="UP001162741">
    <property type="component" value="Chromosome"/>
</dbReference>
<dbReference type="Pfam" id="PF00488">
    <property type="entry name" value="MutS_V"/>
    <property type="match status" value="1"/>
</dbReference>
<evidence type="ECO:0000259" key="4">
    <source>
        <dbReference type="SMART" id="SM00534"/>
    </source>
</evidence>
<keyword evidence="2" id="KW-0067">ATP-binding</keyword>
<dbReference type="InterPro" id="IPR045076">
    <property type="entry name" value="MutS"/>
</dbReference>
<evidence type="ECO:0000256" key="3">
    <source>
        <dbReference type="ARBA" id="ARBA00023125"/>
    </source>
</evidence>
<dbReference type="Gene3D" id="3.40.50.300">
    <property type="entry name" value="P-loop containing nucleotide triphosphate hydrolases"/>
    <property type="match status" value="1"/>
</dbReference>
<organism evidence="5 6">
    <name type="scientific">Chitinophaga horti</name>
    <dbReference type="NCBI Taxonomy" id="2920382"/>
    <lineage>
        <taxon>Bacteria</taxon>
        <taxon>Pseudomonadati</taxon>
        <taxon>Bacteroidota</taxon>
        <taxon>Chitinophagia</taxon>
        <taxon>Chitinophagales</taxon>
        <taxon>Chitinophagaceae</taxon>
        <taxon>Chitinophaga</taxon>
    </lineage>
</organism>
<dbReference type="Gene3D" id="1.10.1420.10">
    <property type="match status" value="1"/>
</dbReference>
<dbReference type="SUPFAM" id="SSF48334">
    <property type="entry name" value="DNA repair protein MutS, domain III"/>
    <property type="match status" value="1"/>
</dbReference>
<evidence type="ECO:0000313" key="6">
    <source>
        <dbReference type="Proteomes" id="UP001162741"/>
    </source>
</evidence>
<keyword evidence="1" id="KW-0547">Nucleotide-binding</keyword>